<dbReference type="InterPro" id="IPR009000">
    <property type="entry name" value="Transl_B-barrel_sf"/>
</dbReference>
<dbReference type="NCBIfam" id="TIGR00231">
    <property type="entry name" value="small_GTP"/>
    <property type="match status" value="1"/>
</dbReference>
<keyword evidence="6" id="KW-0342">GTP-binding</keyword>
<evidence type="ECO:0000256" key="3">
    <source>
        <dbReference type="ARBA" id="ARBA00022540"/>
    </source>
</evidence>
<protein>
    <recommendedName>
        <fullName evidence="2 7">Translation initiation factor IF-2</fullName>
    </recommendedName>
</protein>
<dbReference type="CDD" id="cd03692">
    <property type="entry name" value="mtIF2_IVc"/>
    <property type="match status" value="1"/>
</dbReference>
<dbReference type="InterPro" id="IPR023115">
    <property type="entry name" value="TIF_IF2_dom3"/>
</dbReference>
<dbReference type="PROSITE" id="PS51722">
    <property type="entry name" value="G_TR_2"/>
    <property type="match status" value="1"/>
</dbReference>
<dbReference type="PATRIC" id="fig|1618420.3.peg.283"/>
<dbReference type="Pfam" id="PF11987">
    <property type="entry name" value="IF-2"/>
    <property type="match status" value="1"/>
</dbReference>
<dbReference type="Gene3D" id="3.40.50.300">
    <property type="entry name" value="P-loop containing nucleotide triphosphate hydrolases"/>
    <property type="match status" value="1"/>
</dbReference>
<dbReference type="EMBL" id="LCEB01000023">
    <property type="protein sequence ID" value="KKS64580.1"/>
    <property type="molecule type" value="Genomic_DNA"/>
</dbReference>
<dbReference type="Gene3D" id="3.40.50.10050">
    <property type="entry name" value="Translation initiation factor IF- 2, domain 3"/>
    <property type="match status" value="1"/>
</dbReference>
<accession>A0A0G1AU01</accession>
<keyword evidence="5 8" id="KW-0648">Protein biosynthesis</keyword>
<name>A0A0G1AU01_9BACT</name>
<dbReference type="NCBIfam" id="TIGR00487">
    <property type="entry name" value="IF-2"/>
    <property type="match status" value="1"/>
</dbReference>
<dbReference type="InterPro" id="IPR027417">
    <property type="entry name" value="P-loop_NTPase"/>
</dbReference>
<dbReference type="SUPFAM" id="SSF50447">
    <property type="entry name" value="Translation proteins"/>
    <property type="match status" value="2"/>
</dbReference>
<evidence type="ECO:0000259" key="9">
    <source>
        <dbReference type="PROSITE" id="PS51722"/>
    </source>
</evidence>
<evidence type="ECO:0000256" key="4">
    <source>
        <dbReference type="ARBA" id="ARBA00022741"/>
    </source>
</evidence>
<dbReference type="FunFam" id="3.40.50.300:FF:000019">
    <property type="entry name" value="Translation initiation factor IF-2"/>
    <property type="match status" value="1"/>
</dbReference>
<dbReference type="GO" id="GO:0003743">
    <property type="term" value="F:translation initiation factor activity"/>
    <property type="evidence" value="ECO:0007669"/>
    <property type="project" value="UniProtKB-UniRule"/>
</dbReference>
<gene>
    <name evidence="10" type="ORF">UV33_C0023G0005</name>
</gene>
<dbReference type="InterPro" id="IPR000795">
    <property type="entry name" value="T_Tr_GTP-bd_dom"/>
</dbReference>
<dbReference type="InterPro" id="IPR005225">
    <property type="entry name" value="Small_GTP-bd"/>
</dbReference>
<dbReference type="InterPro" id="IPR036925">
    <property type="entry name" value="TIF_IF2_dom3_sf"/>
</dbReference>
<dbReference type="InterPro" id="IPR000178">
    <property type="entry name" value="TF_IF2_bacterial-like"/>
</dbReference>
<dbReference type="CDD" id="cd03702">
    <property type="entry name" value="IF2_mtIF2_II"/>
    <property type="match status" value="1"/>
</dbReference>
<evidence type="ECO:0000256" key="6">
    <source>
        <dbReference type="ARBA" id="ARBA00023134"/>
    </source>
</evidence>
<evidence type="ECO:0000256" key="7">
    <source>
        <dbReference type="NCBIfam" id="TIGR00487"/>
    </source>
</evidence>
<evidence type="ECO:0000256" key="5">
    <source>
        <dbReference type="ARBA" id="ARBA00022917"/>
    </source>
</evidence>
<evidence type="ECO:0000313" key="11">
    <source>
        <dbReference type="Proteomes" id="UP000034135"/>
    </source>
</evidence>
<dbReference type="Gene3D" id="2.40.30.10">
    <property type="entry name" value="Translation factors"/>
    <property type="match status" value="2"/>
</dbReference>
<keyword evidence="4" id="KW-0547">Nucleotide-binding</keyword>
<evidence type="ECO:0000256" key="2">
    <source>
        <dbReference type="ARBA" id="ARBA00020675"/>
    </source>
</evidence>
<dbReference type="Proteomes" id="UP000034135">
    <property type="component" value="Unassembled WGS sequence"/>
</dbReference>
<dbReference type="PANTHER" id="PTHR43381:SF5">
    <property type="entry name" value="TR-TYPE G DOMAIN-CONTAINING PROTEIN"/>
    <property type="match status" value="1"/>
</dbReference>
<dbReference type="InterPro" id="IPR015760">
    <property type="entry name" value="TIF_IF2"/>
</dbReference>
<dbReference type="Pfam" id="PF22042">
    <property type="entry name" value="EF-G_D2"/>
    <property type="match status" value="1"/>
</dbReference>
<dbReference type="SUPFAM" id="SSF52156">
    <property type="entry name" value="Initiation factor IF2/eIF5b, domain 3"/>
    <property type="match status" value="1"/>
</dbReference>
<keyword evidence="3 8" id="KW-0396">Initiation factor</keyword>
<comment type="similarity">
    <text evidence="1 8">Belongs to the TRAFAC class translation factor GTPase superfamily. Classic translation factor GTPase family. IF-2 subfamily.</text>
</comment>
<dbReference type="PANTHER" id="PTHR43381">
    <property type="entry name" value="TRANSLATION INITIATION FACTOR IF-2-RELATED"/>
    <property type="match status" value="1"/>
</dbReference>
<evidence type="ECO:0000256" key="1">
    <source>
        <dbReference type="ARBA" id="ARBA00007733"/>
    </source>
</evidence>
<dbReference type="InterPro" id="IPR044145">
    <property type="entry name" value="IF2_II"/>
</dbReference>
<feature type="domain" description="Tr-type G" evidence="9">
    <location>
        <begin position="4"/>
        <end position="199"/>
    </location>
</feature>
<organism evidence="10 11">
    <name type="scientific">Candidatus Daviesbacteria bacterium GW2011_GWA1_42_6</name>
    <dbReference type="NCBI Taxonomy" id="1618420"/>
    <lineage>
        <taxon>Bacteria</taxon>
        <taxon>Candidatus Daviesiibacteriota</taxon>
    </lineage>
</organism>
<dbReference type="GO" id="GO:0005737">
    <property type="term" value="C:cytoplasm"/>
    <property type="evidence" value="ECO:0007669"/>
    <property type="project" value="UniProtKB-UniRule"/>
</dbReference>
<dbReference type="InterPro" id="IPR053905">
    <property type="entry name" value="EF-G-like_DII"/>
</dbReference>
<dbReference type="FunFam" id="3.40.50.10050:FF:000001">
    <property type="entry name" value="Translation initiation factor IF-2"/>
    <property type="match status" value="1"/>
</dbReference>
<sequence>MEQLRPPVVTILGHVDHGKTTLLDFIRKTSVAAKEHGGITQAIGAYQARVQGTGDSGQKEKKSSLQPETSNLITFIDTPGHAAFEKMRSRGAEACDIAVLVVAVEDGVMPQTVEAIKHIQSAGIPMIVAVNKVDLPGVDVKVQLEKIKKQLSDQKVLVEEYGGDVPIVPISAKTGQGVEDLLETINLVAEIHEFKGNPELLALGVIIESRVDKFKGAIATVLVRDGTLKKGDNLMVGGVKGKVRGMFDFAGRAVDLAGPSVPVEVLGFESVPPVGAKLGEEKKAETEGRKTVSLIDKLRAGETQTLNVVIRADKQGSLEAVEDILQKLDPEHIKIIASGTGDINDSDVELAASAKGIILGFNVSVIHTAQKFAETERILIRTYNIIYELTEELEEVVEAMLKPGKVEEVFGKAQILAEFPYGKSEKVAGCKILEGTFSKGPKVRIVRGEEIIGEAKIKSLKKVKEEVPKVEKGQECGMMFDPGIDFQIGDIVESFRTF</sequence>
<dbReference type="CDD" id="cd01887">
    <property type="entry name" value="IF2_eIF5B"/>
    <property type="match status" value="1"/>
</dbReference>
<dbReference type="SUPFAM" id="SSF52540">
    <property type="entry name" value="P-loop containing nucleoside triphosphate hydrolases"/>
    <property type="match status" value="1"/>
</dbReference>
<dbReference type="GO" id="GO:0005525">
    <property type="term" value="F:GTP binding"/>
    <property type="evidence" value="ECO:0007669"/>
    <property type="project" value="UniProtKB-KW"/>
</dbReference>
<evidence type="ECO:0000313" key="10">
    <source>
        <dbReference type="EMBL" id="KKS64580.1"/>
    </source>
</evidence>
<reference evidence="10 11" key="1">
    <citation type="journal article" date="2015" name="Nature">
        <title>rRNA introns, odd ribosomes, and small enigmatic genomes across a large radiation of phyla.</title>
        <authorList>
            <person name="Brown C.T."/>
            <person name="Hug L.A."/>
            <person name="Thomas B.C."/>
            <person name="Sharon I."/>
            <person name="Castelle C.J."/>
            <person name="Singh A."/>
            <person name="Wilkins M.J."/>
            <person name="Williams K.H."/>
            <person name="Banfield J.F."/>
        </authorList>
    </citation>
    <scope>NUCLEOTIDE SEQUENCE [LARGE SCALE GENOMIC DNA]</scope>
</reference>
<evidence type="ECO:0000256" key="8">
    <source>
        <dbReference type="RuleBase" id="RU000644"/>
    </source>
</evidence>
<dbReference type="AlphaFoldDB" id="A0A0G1AU01"/>
<dbReference type="FunFam" id="2.40.30.10:FF:000008">
    <property type="entry name" value="Translation initiation factor IF-2"/>
    <property type="match status" value="1"/>
</dbReference>
<dbReference type="PRINTS" id="PR00315">
    <property type="entry name" value="ELONGATNFCT"/>
</dbReference>
<comment type="function">
    <text evidence="8">One of the essential components for the initiation of protein synthesis. Protects formylmethionyl-tRNA from spontaneous hydrolysis and promotes its binding to the 30S ribosomal subunits. Also involved in the hydrolysis of GTP during the formation of the 70S ribosomal complex.</text>
</comment>
<comment type="caution">
    <text evidence="10">The sequence shown here is derived from an EMBL/GenBank/DDBJ whole genome shotgun (WGS) entry which is preliminary data.</text>
</comment>
<dbReference type="Pfam" id="PF00009">
    <property type="entry name" value="GTP_EFTU"/>
    <property type="match status" value="1"/>
</dbReference>
<proteinExistence type="inferred from homology"/>
<dbReference type="GO" id="GO:0003924">
    <property type="term" value="F:GTPase activity"/>
    <property type="evidence" value="ECO:0007669"/>
    <property type="project" value="InterPro"/>
</dbReference>